<feature type="region of interest" description="Disordered" evidence="1">
    <location>
        <begin position="400"/>
        <end position="483"/>
    </location>
</feature>
<feature type="compositionally biased region" description="Basic and acidic residues" evidence="1">
    <location>
        <begin position="402"/>
        <end position="427"/>
    </location>
</feature>
<evidence type="ECO:0000313" key="4">
    <source>
        <dbReference type="Proteomes" id="UP000887575"/>
    </source>
</evidence>
<sequence length="556" mass="61181">MGLRPVIVLSLLSVAFGETFLRPHIKSQNFADKNLYCAGDVNNVCLSGLCYDSINLLDQRISSGCATVEMCAKTECKLFETKFVCCCSGTVCNGKSASLLRSRLRIEQERMPPPIIYKIDGKARLIPRDVKVEQQQEKMIEYEEKEGLSAEKFEEKKKAEVIAEVESTELSKELSKNMSTVVKSAEELPQYTPGMATKGVAVKKVDPTQVVSQEKENEEELPKVGEMKDEEKAVTESGIQNPAVQENPVTTNQEIKEDFVVEKKEVKLEATTEAQVEESKVESVEENVELKTIEPMEKAVETTEALEEATTQAAKPALIPLTEGPIGGVGLGDETTTTAPKEPYLPPFRLPIKSGSQEETGSTEKTTEEPEESHVADDVFFKPSSSEKVEVNDAVVAGVKIQAEESKVEKVEEPVVKDIESVDGEKVEESEERPELGVGAGDDKSEEVKTEARPLNNKESSELEGDPLPASKPKRTTADQPIKKTSSSTLIPVLIILAILALIAGGGFVLWRKKKINPKRRNQQQKKDTELVLVDPLLRENQEKVVNETIEAPSQA</sequence>
<feature type="signal peptide" evidence="3">
    <location>
        <begin position="1"/>
        <end position="17"/>
    </location>
</feature>
<feature type="compositionally biased region" description="Basic and acidic residues" evidence="1">
    <location>
        <begin position="441"/>
        <end position="452"/>
    </location>
</feature>
<dbReference type="AlphaFoldDB" id="A0AAF3FK96"/>
<feature type="transmembrane region" description="Helical" evidence="2">
    <location>
        <begin position="490"/>
        <end position="511"/>
    </location>
</feature>
<evidence type="ECO:0000256" key="3">
    <source>
        <dbReference type="SAM" id="SignalP"/>
    </source>
</evidence>
<evidence type="ECO:0000256" key="1">
    <source>
        <dbReference type="SAM" id="MobiDB-lite"/>
    </source>
</evidence>
<keyword evidence="3" id="KW-0732">Signal</keyword>
<evidence type="ECO:0000313" key="5">
    <source>
        <dbReference type="WBParaSite" id="MBELARI_LOCUS7542"/>
    </source>
</evidence>
<reference evidence="5" key="1">
    <citation type="submission" date="2024-02" db="UniProtKB">
        <authorList>
            <consortium name="WormBaseParasite"/>
        </authorList>
    </citation>
    <scope>IDENTIFICATION</scope>
</reference>
<keyword evidence="4" id="KW-1185">Reference proteome</keyword>
<evidence type="ECO:0000256" key="2">
    <source>
        <dbReference type="SAM" id="Phobius"/>
    </source>
</evidence>
<name>A0AAF3FK96_9BILA</name>
<feature type="compositionally biased region" description="Polar residues" evidence="1">
    <location>
        <begin position="237"/>
        <end position="253"/>
    </location>
</feature>
<feature type="compositionally biased region" description="Low complexity" evidence="1">
    <location>
        <begin position="353"/>
        <end position="364"/>
    </location>
</feature>
<feature type="compositionally biased region" description="Basic and acidic residues" evidence="1">
    <location>
        <begin position="365"/>
        <end position="387"/>
    </location>
</feature>
<keyword evidence="2" id="KW-0812">Transmembrane</keyword>
<protein>
    <submittedName>
        <fullName evidence="5">Uncharacterized protein</fullName>
    </submittedName>
</protein>
<feature type="region of interest" description="Disordered" evidence="1">
    <location>
        <begin position="211"/>
        <end position="255"/>
    </location>
</feature>
<feature type="region of interest" description="Disordered" evidence="1">
    <location>
        <begin position="292"/>
        <end position="387"/>
    </location>
</feature>
<keyword evidence="2" id="KW-0472">Membrane</keyword>
<feature type="chain" id="PRO_5042170518" evidence="3">
    <location>
        <begin position="18"/>
        <end position="556"/>
    </location>
</feature>
<proteinExistence type="predicted"/>
<feature type="compositionally biased region" description="Basic and acidic residues" evidence="1">
    <location>
        <begin position="220"/>
        <end position="234"/>
    </location>
</feature>
<organism evidence="4 5">
    <name type="scientific">Mesorhabditis belari</name>
    <dbReference type="NCBI Taxonomy" id="2138241"/>
    <lineage>
        <taxon>Eukaryota</taxon>
        <taxon>Metazoa</taxon>
        <taxon>Ecdysozoa</taxon>
        <taxon>Nematoda</taxon>
        <taxon>Chromadorea</taxon>
        <taxon>Rhabditida</taxon>
        <taxon>Rhabditina</taxon>
        <taxon>Rhabditomorpha</taxon>
        <taxon>Rhabditoidea</taxon>
        <taxon>Rhabditidae</taxon>
        <taxon>Mesorhabditinae</taxon>
        <taxon>Mesorhabditis</taxon>
    </lineage>
</organism>
<keyword evidence="2" id="KW-1133">Transmembrane helix</keyword>
<dbReference type="NCBIfam" id="TIGR01167">
    <property type="entry name" value="LPXTG_anchor"/>
    <property type="match status" value="1"/>
</dbReference>
<dbReference type="Proteomes" id="UP000887575">
    <property type="component" value="Unassembled WGS sequence"/>
</dbReference>
<feature type="compositionally biased region" description="Basic and acidic residues" evidence="1">
    <location>
        <begin position="292"/>
        <end position="301"/>
    </location>
</feature>
<accession>A0AAF3FK96</accession>
<dbReference type="WBParaSite" id="MBELARI_LOCUS7542">
    <property type="protein sequence ID" value="MBELARI_LOCUS7542"/>
    <property type="gene ID" value="MBELARI_LOCUS7542"/>
</dbReference>